<name>A0ABN7AZG2_9HEMI</name>
<gene>
    <name evidence="1" type="ORF">NTJ_10357</name>
</gene>
<reference evidence="1 2" key="1">
    <citation type="submission" date="2023-09" db="EMBL/GenBank/DDBJ databases">
        <title>Nesidiocoris tenuis whole genome shotgun sequence.</title>
        <authorList>
            <person name="Shibata T."/>
            <person name="Shimoda M."/>
            <person name="Kobayashi T."/>
            <person name="Uehara T."/>
        </authorList>
    </citation>
    <scope>NUCLEOTIDE SEQUENCE [LARGE SCALE GENOMIC DNA]</scope>
    <source>
        <strain evidence="1 2">Japan</strain>
    </source>
</reference>
<sequence length="98" mass="11210">MRLPLLHGSQPRLRRLAFIWKDTFAILSKETLFFPKPHTVRRASALGGKQCDCGRPPDGERLIRYAVGSETKIARDKPRKCDFLIEFPRGILCVRECG</sequence>
<proteinExistence type="predicted"/>
<keyword evidence="2" id="KW-1185">Reference proteome</keyword>
<protein>
    <submittedName>
        <fullName evidence="1">Uncharacterized protein</fullName>
    </submittedName>
</protein>
<dbReference type="EMBL" id="AP028916">
    <property type="protein sequence ID" value="BES97542.1"/>
    <property type="molecule type" value="Genomic_DNA"/>
</dbReference>
<evidence type="ECO:0000313" key="2">
    <source>
        <dbReference type="Proteomes" id="UP001307889"/>
    </source>
</evidence>
<dbReference type="Proteomes" id="UP001307889">
    <property type="component" value="Chromosome 8"/>
</dbReference>
<accession>A0ABN7AZG2</accession>
<evidence type="ECO:0000313" key="1">
    <source>
        <dbReference type="EMBL" id="BES97542.1"/>
    </source>
</evidence>
<organism evidence="1 2">
    <name type="scientific">Nesidiocoris tenuis</name>
    <dbReference type="NCBI Taxonomy" id="355587"/>
    <lineage>
        <taxon>Eukaryota</taxon>
        <taxon>Metazoa</taxon>
        <taxon>Ecdysozoa</taxon>
        <taxon>Arthropoda</taxon>
        <taxon>Hexapoda</taxon>
        <taxon>Insecta</taxon>
        <taxon>Pterygota</taxon>
        <taxon>Neoptera</taxon>
        <taxon>Paraneoptera</taxon>
        <taxon>Hemiptera</taxon>
        <taxon>Heteroptera</taxon>
        <taxon>Panheteroptera</taxon>
        <taxon>Cimicomorpha</taxon>
        <taxon>Miridae</taxon>
        <taxon>Dicyphina</taxon>
        <taxon>Nesidiocoris</taxon>
    </lineage>
</organism>